<dbReference type="InterPro" id="IPR013029">
    <property type="entry name" value="YchF_C"/>
</dbReference>
<dbReference type="Gene3D" id="3.10.20.30">
    <property type="match status" value="1"/>
</dbReference>
<evidence type="ECO:0000313" key="9">
    <source>
        <dbReference type="Proteomes" id="UP000295506"/>
    </source>
</evidence>
<dbReference type="GO" id="GO:0005737">
    <property type="term" value="C:cytoplasm"/>
    <property type="evidence" value="ECO:0007669"/>
    <property type="project" value="TreeGrafter"/>
</dbReference>
<dbReference type="EMBL" id="CP014206">
    <property type="protein sequence ID" value="AMK11445.1"/>
    <property type="molecule type" value="Genomic_DNA"/>
</dbReference>
<keyword evidence="4" id="KW-0067">ATP-binding</keyword>
<dbReference type="InterPro" id="IPR027417">
    <property type="entry name" value="P-loop_NTPase"/>
</dbReference>
<evidence type="ECO:0000256" key="2">
    <source>
        <dbReference type="ARBA" id="ARBA00022723"/>
    </source>
</evidence>
<dbReference type="GO" id="GO:0046872">
    <property type="term" value="F:metal ion binding"/>
    <property type="evidence" value="ECO:0007669"/>
    <property type="project" value="UniProtKB-KW"/>
</dbReference>
<sequence>MKTAIFGFSGSGKTDLFAALAGPAAAAAGNRAMVKVPDERLAPLIKLFSPKKVTYSEIEYLDIPGGGGKGAGLGERVLNEVRPYDCLIGVLDGFSGMNDPKQQWQAIEADMMITDLAVIEKRLEKLEADGKKNKALVDPKEEAGLRRALALLEEEKPLRADAELSALPELRGFKFLSARPILYVWNCPEGEEADQQLPEDADGMAHIAVSAKLERELAEIDDPEEKELFLTDLGITESALDKVIAKTYQLLGLISFLTAGEDECRTWPLRVGSTAPQAAGVIHTDFEKGFIRAEVIGYDDFLHYGDFKKVKEAGKARLEGKEYIVRDGDIIEFRFNV</sequence>
<dbReference type="PANTHER" id="PTHR23305">
    <property type="entry name" value="OBG GTPASE FAMILY"/>
    <property type="match status" value="1"/>
</dbReference>
<evidence type="ECO:0000256" key="4">
    <source>
        <dbReference type="ARBA" id="ARBA00022840"/>
    </source>
</evidence>
<evidence type="ECO:0000256" key="3">
    <source>
        <dbReference type="ARBA" id="ARBA00022741"/>
    </source>
</evidence>
<reference evidence="6 8" key="1">
    <citation type="journal article" date="2016" name="Front. Microbiol.">
        <title>Genome Sequence of the Piezophilic, Mesophilic Sulfate-Reducing Bacterium Desulfovibrio indicus J2T.</title>
        <authorList>
            <person name="Cao J."/>
            <person name="Maignien L."/>
            <person name="Shao Z."/>
            <person name="Alain K."/>
            <person name="Jebbar M."/>
        </authorList>
    </citation>
    <scope>NUCLEOTIDE SEQUENCE [LARGE SCALE GENOMIC DNA]</scope>
    <source>
        <strain evidence="6 8">J2</strain>
    </source>
</reference>
<dbReference type="Proteomes" id="UP000295506">
    <property type="component" value="Unassembled WGS sequence"/>
</dbReference>
<dbReference type="InterPro" id="IPR004095">
    <property type="entry name" value="TGS"/>
</dbReference>
<dbReference type="PROSITE" id="PS51880">
    <property type="entry name" value="TGS"/>
    <property type="match status" value="1"/>
</dbReference>
<keyword evidence="2" id="KW-0479">Metal-binding</keyword>
<reference evidence="7 9" key="2">
    <citation type="submission" date="2019-03" db="EMBL/GenBank/DDBJ databases">
        <title>Genomic Encyclopedia of Type Strains, Phase IV (KMG-IV): sequencing the most valuable type-strain genomes for metagenomic binning, comparative biology and taxonomic classification.</title>
        <authorList>
            <person name="Goeker M."/>
        </authorList>
    </citation>
    <scope>NUCLEOTIDE SEQUENCE [LARGE SCALE GENOMIC DNA]</scope>
    <source>
        <strain evidence="7 9">DSM 101483</strain>
    </source>
</reference>
<dbReference type="FunFam" id="3.10.20.30:FF:000001">
    <property type="entry name" value="Ribosome-binding ATPase YchF"/>
    <property type="match status" value="1"/>
</dbReference>
<protein>
    <recommendedName>
        <fullName evidence="5">TGS domain-containing protein</fullName>
    </recommendedName>
</protein>
<dbReference type="Proteomes" id="UP000055611">
    <property type="component" value="Chromosome"/>
</dbReference>
<organism evidence="7 9">
    <name type="scientific">Pseudodesulfovibrio indicus</name>
    <dbReference type="NCBI Taxonomy" id="1716143"/>
    <lineage>
        <taxon>Bacteria</taxon>
        <taxon>Pseudomonadati</taxon>
        <taxon>Thermodesulfobacteriota</taxon>
        <taxon>Desulfovibrionia</taxon>
        <taxon>Desulfovibrionales</taxon>
        <taxon>Desulfovibrionaceae</taxon>
    </lineage>
</organism>
<dbReference type="InterPro" id="IPR012676">
    <property type="entry name" value="TGS-like"/>
</dbReference>
<dbReference type="GO" id="GO:0016887">
    <property type="term" value="F:ATP hydrolysis activity"/>
    <property type="evidence" value="ECO:0007669"/>
    <property type="project" value="InterPro"/>
</dbReference>
<evidence type="ECO:0000313" key="7">
    <source>
        <dbReference type="EMBL" id="TDT89838.1"/>
    </source>
</evidence>
<dbReference type="KEGG" id="dej:AWY79_10110"/>
<dbReference type="PANTHER" id="PTHR23305:SF18">
    <property type="entry name" value="OBG-TYPE G DOMAIN-CONTAINING PROTEIN"/>
    <property type="match status" value="1"/>
</dbReference>
<dbReference type="PIRSF" id="PIRSF006641">
    <property type="entry name" value="CHP00092"/>
    <property type="match status" value="1"/>
</dbReference>
<dbReference type="RefSeq" id="WP_066803151.1">
    <property type="nucleotide sequence ID" value="NZ_CP014206.1"/>
</dbReference>
<dbReference type="InterPro" id="IPR012675">
    <property type="entry name" value="Beta-grasp_dom_sf"/>
</dbReference>
<dbReference type="SUPFAM" id="SSF52540">
    <property type="entry name" value="P-loop containing nucleoside triphosphate hydrolases"/>
    <property type="match status" value="1"/>
</dbReference>
<name>A0A126QPR3_9BACT</name>
<dbReference type="InterPro" id="IPR023192">
    <property type="entry name" value="TGS-like_dom_sf"/>
</dbReference>
<dbReference type="GO" id="GO:0005525">
    <property type="term" value="F:GTP binding"/>
    <property type="evidence" value="ECO:0007669"/>
    <property type="project" value="InterPro"/>
</dbReference>
<accession>A0A126QPR3</accession>
<feature type="domain" description="TGS" evidence="5">
    <location>
        <begin position="252"/>
        <end position="335"/>
    </location>
</feature>
<gene>
    <name evidence="6" type="ORF">AWY79_10110</name>
    <name evidence="7" type="ORF">EDC59_103136</name>
</gene>
<keyword evidence="8" id="KW-1185">Reference proteome</keyword>
<evidence type="ECO:0000313" key="6">
    <source>
        <dbReference type="EMBL" id="AMK11445.1"/>
    </source>
</evidence>
<dbReference type="OrthoDB" id="9810373at2"/>
<dbReference type="SUPFAM" id="SSF81271">
    <property type="entry name" value="TGS-like"/>
    <property type="match status" value="1"/>
</dbReference>
<evidence type="ECO:0000313" key="8">
    <source>
        <dbReference type="Proteomes" id="UP000055611"/>
    </source>
</evidence>
<dbReference type="Gene3D" id="3.40.50.300">
    <property type="entry name" value="P-loop containing nucleotide triphosphate hydrolases"/>
    <property type="match status" value="1"/>
</dbReference>
<dbReference type="Pfam" id="PF06071">
    <property type="entry name" value="YchF-GTPase_C"/>
    <property type="match status" value="1"/>
</dbReference>
<dbReference type="AlphaFoldDB" id="A0A126QPR3"/>
<evidence type="ECO:0000259" key="5">
    <source>
        <dbReference type="PROSITE" id="PS51880"/>
    </source>
</evidence>
<evidence type="ECO:0000256" key="1">
    <source>
        <dbReference type="ARBA" id="ARBA00001946"/>
    </source>
</evidence>
<proteinExistence type="predicted"/>
<dbReference type="Gene3D" id="1.10.150.300">
    <property type="entry name" value="TGS-like domain"/>
    <property type="match status" value="1"/>
</dbReference>
<dbReference type="InterPro" id="IPR004396">
    <property type="entry name" value="ATPase_YchF/OLA1"/>
</dbReference>
<dbReference type="EMBL" id="SOBK01000003">
    <property type="protein sequence ID" value="TDT89838.1"/>
    <property type="molecule type" value="Genomic_DNA"/>
</dbReference>
<keyword evidence="3" id="KW-0547">Nucleotide-binding</keyword>
<comment type="cofactor">
    <cofactor evidence="1">
        <name>Mg(2+)</name>
        <dbReference type="ChEBI" id="CHEBI:18420"/>
    </cofactor>
</comment>
<dbReference type="GO" id="GO:0005524">
    <property type="term" value="F:ATP binding"/>
    <property type="evidence" value="ECO:0007669"/>
    <property type="project" value="UniProtKB-KW"/>
</dbReference>